<dbReference type="AlphaFoldDB" id="A0A837DEY6"/>
<organism evidence="1 2">
    <name type="scientific">Saccharomonospora viridis</name>
    <dbReference type="NCBI Taxonomy" id="1852"/>
    <lineage>
        <taxon>Bacteria</taxon>
        <taxon>Bacillati</taxon>
        <taxon>Actinomycetota</taxon>
        <taxon>Actinomycetes</taxon>
        <taxon>Pseudonocardiales</taxon>
        <taxon>Pseudonocardiaceae</taxon>
        <taxon>Saccharomonospora</taxon>
    </lineage>
</organism>
<dbReference type="OrthoDB" id="3556805at2"/>
<sequence>MSLEQLRHLLAGTLDALSTARSHNVRARELLDDYRRVVTEVQAQAQPWLPRELDSAVEQIEANDARLDTVYGLLTSYDSRL</sequence>
<evidence type="ECO:0000313" key="1">
    <source>
        <dbReference type="EMBL" id="KHF44416.1"/>
    </source>
</evidence>
<dbReference type="Proteomes" id="UP000030848">
    <property type="component" value="Unassembled WGS sequence"/>
</dbReference>
<proteinExistence type="predicted"/>
<reference evidence="1 2" key="1">
    <citation type="submission" date="2014-10" db="EMBL/GenBank/DDBJ databases">
        <title>Genome sequence of Micropolyspora internatus JCM3315.</title>
        <authorList>
            <person name="Shin S.-K."/>
            <person name="Yi H."/>
        </authorList>
    </citation>
    <scope>NUCLEOTIDE SEQUENCE [LARGE SCALE GENOMIC DNA]</scope>
    <source>
        <strain evidence="1 2">JCM 3315</strain>
    </source>
</reference>
<comment type="caution">
    <text evidence="1">The sequence shown here is derived from an EMBL/GenBank/DDBJ whole genome shotgun (WGS) entry which is preliminary data.</text>
</comment>
<dbReference type="EMBL" id="JRZE01000003">
    <property type="protein sequence ID" value="KHF44416.1"/>
    <property type="molecule type" value="Genomic_DNA"/>
</dbReference>
<gene>
    <name evidence="1" type="ORF">MINT15_12980</name>
</gene>
<evidence type="ECO:0000313" key="2">
    <source>
        <dbReference type="Proteomes" id="UP000030848"/>
    </source>
</evidence>
<dbReference type="RefSeq" id="WP_015787938.1">
    <property type="nucleotide sequence ID" value="NZ_CALJZO010000088.1"/>
</dbReference>
<name>A0A837DEY6_9PSEU</name>
<protein>
    <submittedName>
        <fullName evidence="1">Uncharacterized protein</fullName>
    </submittedName>
</protein>
<accession>A0A837DEY6</accession>